<gene>
    <name evidence="1" type="ORF">FZC34_00150</name>
</gene>
<evidence type="ECO:0008006" key="3">
    <source>
        <dbReference type="Google" id="ProtNLM"/>
    </source>
</evidence>
<evidence type="ECO:0000313" key="2">
    <source>
        <dbReference type="Proteomes" id="UP000325004"/>
    </source>
</evidence>
<dbReference type="GO" id="GO:0003677">
    <property type="term" value="F:DNA binding"/>
    <property type="evidence" value="ECO:0007669"/>
    <property type="project" value="InterPro"/>
</dbReference>
<dbReference type="Proteomes" id="UP000325004">
    <property type="component" value="Chromosome"/>
</dbReference>
<dbReference type="InterPro" id="IPR007459">
    <property type="entry name" value="DNA_pol3_chi"/>
</dbReference>
<name>A0A5C0UF49_9PROT</name>
<dbReference type="SUPFAM" id="SSF102400">
    <property type="entry name" value="DNA polymerase III chi subunit"/>
    <property type="match status" value="1"/>
</dbReference>
<dbReference type="GO" id="GO:0006260">
    <property type="term" value="P:DNA replication"/>
    <property type="evidence" value="ECO:0007669"/>
    <property type="project" value="InterPro"/>
</dbReference>
<proteinExistence type="predicted"/>
<dbReference type="InterPro" id="IPR036768">
    <property type="entry name" value="PolIII_chi_sf"/>
</dbReference>
<organism evidence="1 2">
    <name type="scientific">Candidatus Cytomitobacter primus</name>
    <dbReference type="NCBI Taxonomy" id="2066024"/>
    <lineage>
        <taxon>Bacteria</taxon>
        <taxon>Pseudomonadati</taxon>
        <taxon>Pseudomonadota</taxon>
        <taxon>Alphaproteobacteria</taxon>
        <taxon>Holosporales</taxon>
        <taxon>Holosporaceae</taxon>
        <taxon>Candidatus Cytomitobacter</taxon>
    </lineage>
</organism>
<dbReference type="OrthoDB" id="8479589at2"/>
<dbReference type="RefSeq" id="WP_148971456.1">
    <property type="nucleotide sequence ID" value="NZ_CP043316.1"/>
</dbReference>
<evidence type="ECO:0000313" key="1">
    <source>
        <dbReference type="EMBL" id="QEK38340.1"/>
    </source>
</evidence>
<dbReference type="AlphaFoldDB" id="A0A5C0UF49"/>
<sequence>MITYFCNIDKSVRNLFELIYKLYKYNKRILLITKNAEDMDILNEAFWKFRKFLPHGDENDKYLNEQPVVLSTQKHNIGNNHHMKNIKFDVHIYFHHANDQYDSVENILWNPPEDKAKGKIWKEENGKWNIA</sequence>
<dbReference type="GO" id="GO:0003887">
    <property type="term" value="F:DNA-directed DNA polymerase activity"/>
    <property type="evidence" value="ECO:0007669"/>
    <property type="project" value="InterPro"/>
</dbReference>
<reference evidence="1 2" key="1">
    <citation type="submission" date="2019-08" db="EMBL/GenBank/DDBJ databases">
        <title>Highly reduced genomes of protist endosymbionts show evolutionary convergence.</title>
        <authorList>
            <person name="George E."/>
            <person name="Husnik F."/>
            <person name="Tashyreva D."/>
            <person name="Prokopchuk G."/>
            <person name="Horak A."/>
            <person name="Kwong W.K."/>
            <person name="Lukes J."/>
            <person name="Keeling P.J."/>
        </authorList>
    </citation>
    <scope>NUCLEOTIDE SEQUENCE [LARGE SCALE GENOMIC DNA]</scope>
    <source>
        <strain evidence="1">1604LC</strain>
    </source>
</reference>
<protein>
    <recommendedName>
        <fullName evidence="3">DNA polymerase III subunit chi</fullName>
    </recommendedName>
</protein>
<dbReference type="EMBL" id="CP043316">
    <property type="protein sequence ID" value="QEK38340.1"/>
    <property type="molecule type" value="Genomic_DNA"/>
</dbReference>
<dbReference type="Pfam" id="PF04364">
    <property type="entry name" value="DNA_pol3_chi"/>
    <property type="match status" value="1"/>
</dbReference>
<accession>A0A5C0UF49</accession>
<dbReference type="Gene3D" id="3.40.50.10110">
    <property type="entry name" value="DNA polymerase III subunit chi"/>
    <property type="match status" value="1"/>
</dbReference>
<dbReference type="KEGG" id="cpri:FZC34_00150"/>
<keyword evidence="2" id="KW-1185">Reference proteome</keyword>